<dbReference type="HOGENOM" id="CLU_012153_0_0_1"/>
<gene>
    <name evidence="2" type="ORF">Moror_10841</name>
</gene>
<dbReference type="AlphaFoldDB" id="V2Y8J3"/>
<evidence type="ECO:0000313" key="2">
    <source>
        <dbReference type="EMBL" id="ESK87994.1"/>
    </source>
</evidence>
<dbReference type="InterPro" id="IPR013785">
    <property type="entry name" value="Aldolase_TIM"/>
</dbReference>
<comment type="caution">
    <text evidence="2">The sequence shown here is derived from an EMBL/GenBank/DDBJ whole genome shotgun (WGS) entry which is preliminary data.</text>
</comment>
<dbReference type="GO" id="GO:0003959">
    <property type="term" value="F:NADPH dehydrogenase activity"/>
    <property type="evidence" value="ECO:0007669"/>
    <property type="project" value="TreeGrafter"/>
</dbReference>
<dbReference type="Proteomes" id="UP000017559">
    <property type="component" value="Unassembled WGS sequence"/>
</dbReference>
<dbReference type="SUPFAM" id="SSF51395">
    <property type="entry name" value="FMN-linked oxidoreductases"/>
    <property type="match status" value="1"/>
</dbReference>
<keyword evidence="3" id="KW-1185">Reference proteome</keyword>
<dbReference type="Pfam" id="PF00724">
    <property type="entry name" value="Oxidored_FMN"/>
    <property type="match status" value="1"/>
</dbReference>
<dbReference type="OrthoDB" id="276546at2759"/>
<feature type="domain" description="NADH:flavin oxidoreductase/NADH oxidase N-terminal" evidence="1">
    <location>
        <begin position="5"/>
        <end position="338"/>
    </location>
</feature>
<evidence type="ECO:0000313" key="3">
    <source>
        <dbReference type="Proteomes" id="UP000017559"/>
    </source>
</evidence>
<dbReference type="EMBL" id="AWSO01000716">
    <property type="protein sequence ID" value="ESK87994.1"/>
    <property type="molecule type" value="Genomic_DNA"/>
</dbReference>
<dbReference type="PANTHER" id="PTHR22893">
    <property type="entry name" value="NADH OXIDOREDUCTASE-RELATED"/>
    <property type="match status" value="1"/>
</dbReference>
<dbReference type="InterPro" id="IPR045247">
    <property type="entry name" value="Oye-like"/>
</dbReference>
<evidence type="ECO:0000259" key="1">
    <source>
        <dbReference type="Pfam" id="PF00724"/>
    </source>
</evidence>
<dbReference type="Gene3D" id="3.20.20.70">
    <property type="entry name" value="Aldolase class I"/>
    <property type="match status" value="1"/>
</dbReference>
<dbReference type="FunFam" id="3.20.20.70:FF:000138">
    <property type="entry name" value="NADPH dehydrogenase 1"/>
    <property type="match status" value="1"/>
</dbReference>
<organism evidence="2 3">
    <name type="scientific">Moniliophthora roreri (strain MCA 2997)</name>
    <name type="common">Cocoa frosty pod rot fungus</name>
    <name type="synonym">Crinipellis roreri</name>
    <dbReference type="NCBI Taxonomy" id="1381753"/>
    <lineage>
        <taxon>Eukaryota</taxon>
        <taxon>Fungi</taxon>
        <taxon>Dikarya</taxon>
        <taxon>Basidiomycota</taxon>
        <taxon>Agaricomycotina</taxon>
        <taxon>Agaricomycetes</taxon>
        <taxon>Agaricomycetidae</taxon>
        <taxon>Agaricales</taxon>
        <taxon>Marasmiineae</taxon>
        <taxon>Marasmiaceae</taxon>
        <taxon>Moniliophthora</taxon>
    </lineage>
</organism>
<sequence length="372" mass="41191">MSSHNLFQPIKLGAVELKHRVVLAPLTRMRGDSALVPQLPIAEEYYVQRGSAPGTLLISEGTAIKPQAASFPNGPGIWSDEQIAAWKKITDAVHAKGSYIFIQLFASGRVASPSILASLSTELVGPSAIPNTGQDTPRPLTVDEIHEYVQWFAKAASDSVHKAGFDGVELHLANGYLLNQFLSDTANHRTDEYGGNIENRARFPLEVVGAVVKAVGEEHVGARVSPWSPFQDTRMDDPIPQHAYVVREIRERYPNFAYLSVIEPRISGSEVLDKPVASSDSNDFLREIWKPKPLISAGGYTRESAIQQAEKHTNELIAFGRQFISNPDLIRRLQEDLPSTKYDRSTFYTNDAKGYVDYPFYEDQKQGNGSAH</sequence>
<accession>V2Y8J3</accession>
<dbReference type="CDD" id="cd02933">
    <property type="entry name" value="OYE_like_FMN"/>
    <property type="match status" value="1"/>
</dbReference>
<dbReference type="InterPro" id="IPR001155">
    <property type="entry name" value="OxRdtase_FMN_N"/>
</dbReference>
<reference evidence="2 3" key="1">
    <citation type="journal article" date="2014" name="BMC Genomics">
        <title>Genome and secretome analysis of the hemibiotrophic fungal pathogen, Moniliophthora roreri, which causes frosty pod rot disease of cacao: mechanisms of the biotrophic and necrotrophic phases.</title>
        <authorList>
            <person name="Meinhardt L.W."/>
            <person name="Costa G.G.L."/>
            <person name="Thomazella D.P.T."/>
            <person name="Teixeira P.J.P.L."/>
            <person name="Carazzolle M.F."/>
            <person name="Schuster S.C."/>
            <person name="Carlson J.E."/>
            <person name="Guiltinan M.J."/>
            <person name="Mieczkowski P."/>
            <person name="Farmer A."/>
            <person name="Ramaraj T."/>
            <person name="Crozier J."/>
            <person name="Davis R.E."/>
            <person name="Shao J."/>
            <person name="Melnick R.L."/>
            <person name="Pereira G.A.G."/>
            <person name="Bailey B.A."/>
        </authorList>
    </citation>
    <scope>NUCLEOTIDE SEQUENCE [LARGE SCALE GENOMIC DNA]</scope>
    <source>
        <strain evidence="2 3">MCA 2997</strain>
    </source>
</reference>
<proteinExistence type="predicted"/>
<name>V2Y8J3_MONRO</name>
<dbReference type="PANTHER" id="PTHR22893:SF91">
    <property type="entry name" value="NADPH DEHYDROGENASE 2-RELATED"/>
    <property type="match status" value="1"/>
</dbReference>
<dbReference type="STRING" id="1381753.V2Y8J3"/>
<dbReference type="GO" id="GO:0010181">
    <property type="term" value="F:FMN binding"/>
    <property type="evidence" value="ECO:0007669"/>
    <property type="project" value="InterPro"/>
</dbReference>
<protein>
    <recommendedName>
        <fullName evidence="1">NADH:flavin oxidoreductase/NADH oxidase N-terminal domain-containing protein</fullName>
    </recommendedName>
</protein>
<dbReference type="KEGG" id="mrr:Moror_10841"/>